<dbReference type="InterPro" id="IPR000835">
    <property type="entry name" value="HTH_MarR-typ"/>
</dbReference>
<dbReference type="PATRIC" id="fig|477641.3.peg.1363"/>
<protein>
    <submittedName>
        <fullName evidence="3">Transcriptional regulator, MarR-family</fullName>
    </submittedName>
</protein>
<reference evidence="3 4" key="1">
    <citation type="journal article" date="2012" name="J. Bacteriol.">
        <title>Genome Sequence of Radiation-Resistant Modestobacter marinus Strain BC501, a Representative Actinobacterium That Thrives on Calcareous Stone Surfaces.</title>
        <authorList>
            <person name="Normand P."/>
            <person name="Gury J."/>
            <person name="Pujic P."/>
            <person name="Chouaia B."/>
            <person name="Crotti E."/>
            <person name="Brusetti L."/>
            <person name="Daffonchio D."/>
            <person name="Vacherie B."/>
            <person name="Barbe V."/>
            <person name="Medigue C."/>
            <person name="Calteau A."/>
            <person name="Ghodhbane-Gtari F."/>
            <person name="Essoussi I."/>
            <person name="Nouioui I."/>
            <person name="Abbassi-Ghozzi I."/>
            <person name="Gtari M."/>
        </authorList>
    </citation>
    <scope>NUCLEOTIDE SEQUENCE [LARGE SCALE GENOMIC DNA]</scope>
    <source>
        <strain evidence="4">BC 501</strain>
    </source>
</reference>
<dbReference type="eggNOG" id="COG1846">
    <property type="taxonomic scope" value="Bacteria"/>
</dbReference>
<dbReference type="OrthoDB" id="8635520at2"/>
<evidence type="ECO:0000259" key="2">
    <source>
        <dbReference type="PROSITE" id="PS50995"/>
    </source>
</evidence>
<dbReference type="Gene3D" id="1.10.10.10">
    <property type="entry name" value="Winged helix-like DNA-binding domain superfamily/Winged helix DNA-binding domain"/>
    <property type="match status" value="1"/>
</dbReference>
<dbReference type="PANTHER" id="PTHR33164:SF99">
    <property type="entry name" value="MARR FAMILY REGULATORY PROTEIN"/>
    <property type="match status" value="1"/>
</dbReference>
<dbReference type="GO" id="GO:0003700">
    <property type="term" value="F:DNA-binding transcription factor activity"/>
    <property type="evidence" value="ECO:0007669"/>
    <property type="project" value="InterPro"/>
</dbReference>
<dbReference type="InterPro" id="IPR036388">
    <property type="entry name" value="WH-like_DNA-bd_sf"/>
</dbReference>
<dbReference type="Proteomes" id="UP000006461">
    <property type="component" value="Chromosome"/>
</dbReference>
<dbReference type="PROSITE" id="PS50995">
    <property type="entry name" value="HTH_MARR_2"/>
    <property type="match status" value="1"/>
</dbReference>
<evidence type="ECO:0000313" key="3">
    <source>
        <dbReference type="EMBL" id="CCH86889.1"/>
    </source>
</evidence>
<dbReference type="KEGG" id="mmar:MODMU_1440"/>
<keyword evidence="4" id="KW-1185">Reference proteome</keyword>
<dbReference type="SUPFAM" id="SSF46785">
    <property type="entry name" value="Winged helix' DNA-binding domain"/>
    <property type="match status" value="1"/>
</dbReference>
<dbReference type="InterPro" id="IPR039422">
    <property type="entry name" value="MarR/SlyA-like"/>
</dbReference>
<feature type="region of interest" description="Disordered" evidence="1">
    <location>
        <begin position="150"/>
        <end position="173"/>
    </location>
</feature>
<name>I4EU26_MODI5</name>
<dbReference type="SMART" id="SM00347">
    <property type="entry name" value="HTH_MARR"/>
    <property type="match status" value="1"/>
</dbReference>
<evidence type="ECO:0000313" key="4">
    <source>
        <dbReference type="Proteomes" id="UP000006461"/>
    </source>
</evidence>
<gene>
    <name evidence="3" type="ordered locus">MODMU_1440</name>
</gene>
<dbReference type="AlphaFoldDB" id="I4EU26"/>
<accession>I4EU26</accession>
<dbReference type="GO" id="GO:0006950">
    <property type="term" value="P:response to stress"/>
    <property type="evidence" value="ECO:0007669"/>
    <property type="project" value="TreeGrafter"/>
</dbReference>
<sequence length="173" mass="19230">MSEHPDPAGFEADELLTWSGLATVLEWLPPLLDAQLQRDTGLTHFEYGLLYALSSAPDRTLRLSVLAGYTSSSLTRLSRAVTRLERREWARRTTDPTDGRYTLATLTDLGQVTVDRATPGHVATVRHLVLTPLTAAQRRQLRDITQRILGAAGPGQPWRAPTEEPPPDPDDRR</sequence>
<dbReference type="HOGENOM" id="CLU_083287_2_2_11"/>
<dbReference type="PANTHER" id="PTHR33164">
    <property type="entry name" value="TRANSCRIPTIONAL REGULATOR, MARR FAMILY"/>
    <property type="match status" value="1"/>
</dbReference>
<evidence type="ECO:0000256" key="1">
    <source>
        <dbReference type="SAM" id="MobiDB-lite"/>
    </source>
</evidence>
<dbReference type="Pfam" id="PF12802">
    <property type="entry name" value="MarR_2"/>
    <property type="match status" value="1"/>
</dbReference>
<dbReference type="OMA" id="NWIRRTP"/>
<organism evidence="3 4">
    <name type="scientific">Modestobacter italicus (strain DSM 44449 / CECT 9708 / BC 501)</name>
    <dbReference type="NCBI Taxonomy" id="2732864"/>
    <lineage>
        <taxon>Bacteria</taxon>
        <taxon>Bacillati</taxon>
        <taxon>Actinomycetota</taxon>
        <taxon>Actinomycetes</taxon>
        <taxon>Geodermatophilales</taxon>
        <taxon>Geodermatophilaceae</taxon>
        <taxon>Modestobacter</taxon>
    </lineage>
</organism>
<feature type="domain" description="HTH marR-type" evidence="2">
    <location>
        <begin position="1"/>
        <end position="150"/>
    </location>
</feature>
<proteinExistence type="predicted"/>
<dbReference type="STRING" id="477641.MODMU_1440"/>
<dbReference type="EMBL" id="FO203431">
    <property type="protein sequence ID" value="CCH86889.1"/>
    <property type="molecule type" value="Genomic_DNA"/>
</dbReference>
<dbReference type="InterPro" id="IPR036390">
    <property type="entry name" value="WH_DNA-bd_sf"/>
</dbReference>